<gene>
    <name evidence="2" type="ORF">E1293_14520</name>
</gene>
<accession>A0A4R5BI39</accession>
<dbReference type="EMBL" id="SMKY01000053">
    <property type="protein sequence ID" value="TDD83494.1"/>
    <property type="molecule type" value="Genomic_DNA"/>
</dbReference>
<evidence type="ECO:0000313" key="2">
    <source>
        <dbReference type="EMBL" id="TDD83494.1"/>
    </source>
</evidence>
<evidence type="ECO:0000313" key="3">
    <source>
        <dbReference type="Proteomes" id="UP000295578"/>
    </source>
</evidence>
<dbReference type="Proteomes" id="UP000295578">
    <property type="component" value="Unassembled WGS sequence"/>
</dbReference>
<dbReference type="RefSeq" id="WP_132197911.1">
    <property type="nucleotide sequence ID" value="NZ_SMKY01000053.1"/>
</dbReference>
<proteinExistence type="predicted"/>
<dbReference type="GO" id="GO:0003677">
    <property type="term" value="F:DNA binding"/>
    <property type="evidence" value="ECO:0007669"/>
    <property type="project" value="UniProtKB-KW"/>
</dbReference>
<keyword evidence="3" id="KW-1185">Reference proteome</keyword>
<evidence type="ECO:0000256" key="1">
    <source>
        <dbReference type="ARBA" id="ARBA00023125"/>
    </source>
</evidence>
<protein>
    <submittedName>
        <fullName evidence="2">Uncharacterized protein</fullName>
    </submittedName>
</protein>
<sequence length="84" mass="9320">MQRIRATLRSALADAVRQGLVAVNVAKLTKLQTGKRPKALVWTSERVTAWQTACEREIAAEWERAGGRTGNAFKLWTSCRALHG</sequence>
<dbReference type="InterPro" id="IPR010998">
    <property type="entry name" value="Integrase_recombinase_N"/>
</dbReference>
<dbReference type="AlphaFoldDB" id="A0A4R5BI39"/>
<dbReference type="OrthoDB" id="9805859at2"/>
<comment type="caution">
    <text evidence="2">The sequence shown here is derived from an EMBL/GenBank/DDBJ whole genome shotgun (WGS) entry which is preliminary data.</text>
</comment>
<organism evidence="2 3">
    <name type="scientific">Actinomadura darangshiensis</name>
    <dbReference type="NCBI Taxonomy" id="705336"/>
    <lineage>
        <taxon>Bacteria</taxon>
        <taxon>Bacillati</taxon>
        <taxon>Actinomycetota</taxon>
        <taxon>Actinomycetes</taxon>
        <taxon>Streptosporangiales</taxon>
        <taxon>Thermomonosporaceae</taxon>
        <taxon>Actinomadura</taxon>
    </lineage>
</organism>
<keyword evidence="1" id="KW-0238">DNA-binding</keyword>
<dbReference type="Gene3D" id="1.10.150.130">
    <property type="match status" value="1"/>
</dbReference>
<name>A0A4R5BI39_9ACTN</name>
<reference evidence="2 3" key="1">
    <citation type="submission" date="2019-03" db="EMBL/GenBank/DDBJ databases">
        <title>Draft genome sequences of novel Actinobacteria.</title>
        <authorList>
            <person name="Sahin N."/>
            <person name="Ay H."/>
            <person name="Saygin H."/>
        </authorList>
    </citation>
    <scope>NUCLEOTIDE SEQUENCE [LARGE SCALE GENOMIC DNA]</scope>
    <source>
        <strain evidence="2 3">DSM 45941</strain>
    </source>
</reference>